<dbReference type="PANTHER" id="PTHR11831">
    <property type="entry name" value="30S 40S RIBOSOMAL PROTEIN"/>
    <property type="match status" value="1"/>
</dbReference>
<dbReference type="CDD" id="cd00165">
    <property type="entry name" value="S4"/>
    <property type="match status" value="1"/>
</dbReference>
<evidence type="ECO:0000256" key="6">
    <source>
        <dbReference type="ARBA" id="ARBA00035254"/>
    </source>
</evidence>
<name>A0A554LR43_9BACT</name>
<dbReference type="InterPro" id="IPR022801">
    <property type="entry name" value="Ribosomal_uS4"/>
</dbReference>
<keyword evidence="4 7" id="KW-0689">Ribosomal protein</keyword>
<comment type="caution">
    <text evidence="10">The sequence shown here is derived from an EMBL/GenBank/DDBJ whole genome shotgun (WGS) entry which is preliminary data.</text>
</comment>
<proteinExistence type="inferred from homology"/>
<dbReference type="GO" id="GO:0003735">
    <property type="term" value="F:structural constituent of ribosome"/>
    <property type="evidence" value="ECO:0007669"/>
    <property type="project" value="InterPro"/>
</dbReference>
<gene>
    <name evidence="7" type="primary">rpsD</name>
    <name evidence="10" type="ORF">Athens101428_32</name>
</gene>
<dbReference type="GO" id="GO:0042274">
    <property type="term" value="P:ribosomal small subunit biogenesis"/>
    <property type="evidence" value="ECO:0007669"/>
    <property type="project" value="TreeGrafter"/>
</dbReference>
<dbReference type="Gene3D" id="3.10.290.10">
    <property type="entry name" value="RNA-binding S4 domain"/>
    <property type="match status" value="1"/>
</dbReference>
<evidence type="ECO:0000259" key="8">
    <source>
        <dbReference type="SMART" id="SM00363"/>
    </source>
</evidence>
<dbReference type="GO" id="GO:0006412">
    <property type="term" value="P:translation"/>
    <property type="evidence" value="ECO:0007669"/>
    <property type="project" value="UniProtKB-UniRule"/>
</dbReference>
<dbReference type="Gene3D" id="1.10.1050.10">
    <property type="entry name" value="Ribosomal Protein S4 Delta 41, Chain A, domain 1"/>
    <property type="match status" value="1"/>
</dbReference>
<feature type="domain" description="Small ribosomal subunit protein uS4 N-terminal" evidence="9">
    <location>
        <begin position="14"/>
        <end position="109"/>
    </location>
</feature>
<evidence type="ECO:0000259" key="9">
    <source>
        <dbReference type="SMART" id="SM01390"/>
    </source>
</evidence>
<evidence type="ECO:0000256" key="7">
    <source>
        <dbReference type="HAMAP-Rule" id="MF_01306"/>
    </source>
</evidence>
<dbReference type="Pfam" id="PF01479">
    <property type="entry name" value="S4"/>
    <property type="match status" value="1"/>
</dbReference>
<sequence>MVAEGKKSAECNNKLMEKKCRKCRKEGIKLMLKGERCSSPKCAIVNRNYKPGQHGPGGFSKLSEYGKQLREKQKLKRIYGISETQLKNYYALANKKNGSTSENLIIFLETRLDSIIYGLGIGKSRRSARQIVNHKFLKQNGKNINIPSARVSQNDKITVSNVNFLKDISENSLNWVSFDKKTREIWIKKMPSIEDIDLPCDINLIIEYYSR</sequence>
<dbReference type="AlphaFoldDB" id="A0A554LR43"/>
<reference evidence="10 11" key="1">
    <citation type="submission" date="2017-07" db="EMBL/GenBank/DDBJ databases">
        <title>Mechanisms for carbon and nitrogen cycling indicate functional differentiation within the Candidate Phyla Radiation.</title>
        <authorList>
            <person name="Danczak R.E."/>
            <person name="Johnston M.D."/>
            <person name="Kenah C."/>
            <person name="Slattery M."/>
            <person name="Wrighton K.C."/>
            <person name="Wilkins M.J."/>
        </authorList>
    </citation>
    <scope>NUCLEOTIDE SEQUENCE [LARGE SCALE GENOMIC DNA]</scope>
    <source>
        <strain evidence="10">Athens1014_28</strain>
    </source>
</reference>
<evidence type="ECO:0000256" key="2">
    <source>
        <dbReference type="ARBA" id="ARBA00022730"/>
    </source>
</evidence>
<dbReference type="PANTHER" id="PTHR11831:SF4">
    <property type="entry name" value="SMALL RIBOSOMAL SUBUNIT PROTEIN US4M"/>
    <property type="match status" value="1"/>
</dbReference>
<protein>
    <recommendedName>
        <fullName evidence="6 7">Small ribosomal subunit protein uS4</fullName>
    </recommendedName>
</protein>
<dbReference type="Pfam" id="PF00163">
    <property type="entry name" value="Ribosomal_S4"/>
    <property type="match status" value="1"/>
</dbReference>
<evidence type="ECO:0000256" key="5">
    <source>
        <dbReference type="ARBA" id="ARBA00023274"/>
    </source>
</evidence>
<comment type="subunit">
    <text evidence="7">Part of the 30S ribosomal subunit. Contacts protein S5. The interaction surface between S4 and S5 is involved in control of translational fidelity.</text>
</comment>
<dbReference type="InterPro" id="IPR001912">
    <property type="entry name" value="Ribosomal_uS4_N"/>
</dbReference>
<dbReference type="Proteomes" id="UP000316495">
    <property type="component" value="Unassembled WGS sequence"/>
</dbReference>
<dbReference type="GO" id="GO:0019843">
    <property type="term" value="F:rRNA binding"/>
    <property type="evidence" value="ECO:0007669"/>
    <property type="project" value="UniProtKB-UniRule"/>
</dbReference>
<dbReference type="NCBIfam" id="NF003717">
    <property type="entry name" value="PRK05327.1"/>
    <property type="match status" value="1"/>
</dbReference>
<comment type="function">
    <text evidence="7">One of the primary rRNA binding proteins, it binds directly to 16S rRNA where it nucleates assembly of the body of the 30S subunit.</text>
</comment>
<dbReference type="HAMAP" id="MF_01306_B">
    <property type="entry name" value="Ribosomal_uS4_B"/>
    <property type="match status" value="1"/>
</dbReference>
<evidence type="ECO:0000256" key="4">
    <source>
        <dbReference type="ARBA" id="ARBA00022980"/>
    </source>
</evidence>
<organism evidence="10 11">
    <name type="scientific">Candidatus Berkelbacteria bacterium Athens1014_28</name>
    <dbReference type="NCBI Taxonomy" id="2017145"/>
    <lineage>
        <taxon>Bacteria</taxon>
        <taxon>Candidatus Berkelbacteria</taxon>
    </lineage>
</organism>
<evidence type="ECO:0000256" key="1">
    <source>
        <dbReference type="ARBA" id="ARBA00007465"/>
    </source>
</evidence>
<dbReference type="SUPFAM" id="SSF55174">
    <property type="entry name" value="Alpha-L RNA-binding motif"/>
    <property type="match status" value="1"/>
</dbReference>
<accession>A0A554LR43</accession>
<evidence type="ECO:0000313" key="11">
    <source>
        <dbReference type="Proteomes" id="UP000316495"/>
    </source>
</evidence>
<dbReference type="SMART" id="SM00363">
    <property type="entry name" value="S4"/>
    <property type="match status" value="1"/>
</dbReference>
<feature type="domain" description="RNA-binding S4" evidence="8">
    <location>
        <begin position="110"/>
        <end position="170"/>
    </location>
</feature>
<dbReference type="InterPro" id="IPR005709">
    <property type="entry name" value="Ribosomal_uS4_bac-type"/>
</dbReference>
<dbReference type="InterPro" id="IPR002942">
    <property type="entry name" value="S4_RNA-bd"/>
</dbReference>
<keyword evidence="3 7" id="KW-0694">RNA-binding</keyword>
<keyword evidence="5 7" id="KW-0687">Ribonucleoprotein</keyword>
<comment type="function">
    <text evidence="7">With S5 and S12 plays an important role in translational accuracy.</text>
</comment>
<dbReference type="EMBL" id="VMGN01000001">
    <property type="protein sequence ID" value="TSC95304.1"/>
    <property type="molecule type" value="Genomic_DNA"/>
</dbReference>
<comment type="similarity">
    <text evidence="1 7">Belongs to the universal ribosomal protein uS4 family.</text>
</comment>
<dbReference type="InterPro" id="IPR036986">
    <property type="entry name" value="S4_RNA-bd_sf"/>
</dbReference>
<evidence type="ECO:0000256" key="3">
    <source>
        <dbReference type="ARBA" id="ARBA00022884"/>
    </source>
</evidence>
<dbReference type="PROSITE" id="PS50889">
    <property type="entry name" value="S4"/>
    <property type="match status" value="1"/>
</dbReference>
<keyword evidence="2 7" id="KW-0699">rRNA-binding</keyword>
<evidence type="ECO:0000313" key="10">
    <source>
        <dbReference type="EMBL" id="TSC95304.1"/>
    </source>
</evidence>
<dbReference type="SMART" id="SM01390">
    <property type="entry name" value="Ribosomal_S4"/>
    <property type="match status" value="1"/>
</dbReference>
<dbReference type="GO" id="GO:0015935">
    <property type="term" value="C:small ribosomal subunit"/>
    <property type="evidence" value="ECO:0007669"/>
    <property type="project" value="InterPro"/>
</dbReference>